<protein>
    <submittedName>
        <fullName evidence="8">Protease, reverse transcriptase, ribonuclease H, integrase</fullName>
    </submittedName>
</protein>
<dbReference type="Gene3D" id="3.30.70.270">
    <property type="match status" value="1"/>
</dbReference>
<reference evidence="8 9" key="1">
    <citation type="journal article" date="2017" name="PLoS Biol.">
        <title>The sea cucumber genome provides insights into morphological evolution and visceral regeneration.</title>
        <authorList>
            <person name="Zhang X."/>
            <person name="Sun L."/>
            <person name="Yuan J."/>
            <person name="Sun Y."/>
            <person name="Gao Y."/>
            <person name="Zhang L."/>
            <person name="Li S."/>
            <person name="Dai H."/>
            <person name="Hamel J.F."/>
            <person name="Liu C."/>
            <person name="Yu Y."/>
            <person name="Liu S."/>
            <person name="Lin W."/>
            <person name="Guo K."/>
            <person name="Jin S."/>
            <person name="Xu P."/>
            <person name="Storey K.B."/>
            <person name="Huan P."/>
            <person name="Zhang T."/>
            <person name="Zhou Y."/>
            <person name="Zhang J."/>
            <person name="Lin C."/>
            <person name="Li X."/>
            <person name="Xing L."/>
            <person name="Huo D."/>
            <person name="Sun M."/>
            <person name="Wang L."/>
            <person name="Mercier A."/>
            <person name="Li F."/>
            <person name="Yang H."/>
            <person name="Xiang J."/>
        </authorList>
    </citation>
    <scope>NUCLEOTIDE SEQUENCE [LARGE SCALE GENOMIC DNA]</scope>
    <source>
        <strain evidence="8">Shaxun</strain>
        <tissue evidence="8">Muscle</tissue>
    </source>
</reference>
<dbReference type="Pfam" id="PF17917">
    <property type="entry name" value="RT_RNaseH"/>
    <property type="match status" value="1"/>
</dbReference>
<keyword evidence="5" id="KW-0378">Hydrolase</keyword>
<dbReference type="PANTHER" id="PTHR37984:SF5">
    <property type="entry name" value="PROTEIN NYNRIN-LIKE"/>
    <property type="match status" value="1"/>
</dbReference>
<keyword evidence="6 8" id="KW-0695">RNA-directed DNA polymerase</keyword>
<organism evidence="8 9">
    <name type="scientific">Stichopus japonicus</name>
    <name type="common">Sea cucumber</name>
    <dbReference type="NCBI Taxonomy" id="307972"/>
    <lineage>
        <taxon>Eukaryota</taxon>
        <taxon>Metazoa</taxon>
        <taxon>Echinodermata</taxon>
        <taxon>Eleutherozoa</taxon>
        <taxon>Echinozoa</taxon>
        <taxon>Holothuroidea</taxon>
        <taxon>Aspidochirotacea</taxon>
        <taxon>Aspidochirotida</taxon>
        <taxon>Stichopodidae</taxon>
        <taxon>Apostichopus</taxon>
    </lineage>
</organism>
<evidence type="ECO:0000256" key="3">
    <source>
        <dbReference type="ARBA" id="ARBA00022722"/>
    </source>
</evidence>
<dbReference type="OrthoDB" id="427924at2759"/>
<dbReference type="InterPro" id="IPR043128">
    <property type="entry name" value="Rev_trsase/Diguanyl_cyclase"/>
</dbReference>
<evidence type="ECO:0000256" key="4">
    <source>
        <dbReference type="ARBA" id="ARBA00022759"/>
    </source>
</evidence>
<name>A0A2G8KCR4_STIJA</name>
<dbReference type="Proteomes" id="UP000230750">
    <property type="component" value="Unassembled WGS sequence"/>
</dbReference>
<gene>
    <name evidence="8" type="ORF">BSL78_17395</name>
</gene>
<keyword evidence="3" id="KW-0540">Nuclease</keyword>
<keyword evidence="9" id="KW-1185">Reference proteome</keyword>
<accession>A0A2G8KCR4</accession>
<evidence type="ECO:0000313" key="8">
    <source>
        <dbReference type="EMBL" id="PIK45755.1"/>
    </source>
</evidence>
<evidence type="ECO:0000256" key="1">
    <source>
        <dbReference type="ARBA" id="ARBA00022679"/>
    </source>
</evidence>
<dbReference type="SUPFAM" id="SSF56672">
    <property type="entry name" value="DNA/RNA polymerases"/>
    <property type="match status" value="1"/>
</dbReference>
<comment type="caution">
    <text evidence="8">The sequence shown here is derived from an EMBL/GenBank/DDBJ whole genome shotgun (WGS) entry which is preliminary data.</text>
</comment>
<evidence type="ECO:0000256" key="6">
    <source>
        <dbReference type="ARBA" id="ARBA00022918"/>
    </source>
</evidence>
<dbReference type="EMBL" id="MRZV01000689">
    <property type="protein sequence ID" value="PIK45755.1"/>
    <property type="molecule type" value="Genomic_DNA"/>
</dbReference>
<keyword evidence="8" id="KW-0645">Protease</keyword>
<dbReference type="PANTHER" id="PTHR37984">
    <property type="entry name" value="PROTEIN CBG26694"/>
    <property type="match status" value="1"/>
</dbReference>
<dbReference type="GO" id="GO:0003964">
    <property type="term" value="F:RNA-directed DNA polymerase activity"/>
    <property type="evidence" value="ECO:0007669"/>
    <property type="project" value="UniProtKB-KW"/>
</dbReference>
<keyword evidence="4" id="KW-0255">Endonuclease</keyword>
<dbReference type="InterPro" id="IPR050951">
    <property type="entry name" value="Retrovirus_Pol_polyprotein"/>
</dbReference>
<dbReference type="GO" id="GO:0006508">
    <property type="term" value="P:proteolysis"/>
    <property type="evidence" value="ECO:0007669"/>
    <property type="project" value="UniProtKB-KW"/>
</dbReference>
<keyword evidence="2" id="KW-0548">Nucleotidyltransferase</keyword>
<dbReference type="InterPro" id="IPR041373">
    <property type="entry name" value="RT_RNaseH"/>
</dbReference>
<dbReference type="AlphaFoldDB" id="A0A2G8KCR4"/>
<evidence type="ECO:0000259" key="7">
    <source>
        <dbReference type="Pfam" id="PF17917"/>
    </source>
</evidence>
<evidence type="ECO:0000313" key="9">
    <source>
        <dbReference type="Proteomes" id="UP000230750"/>
    </source>
</evidence>
<dbReference type="CDD" id="cd09274">
    <property type="entry name" value="RNase_HI_RT_Ty3"/>
    <property type="match status" value="1"/>
</dbReference>
<evidence type="ECO:0000256" key="2">
    <source>
        <dbReference type="ARBA" id="ARBA00022695"/>
    </source>
</evidence>
<evidence type="ECO:0000256" key="5">
    <source>
        <dbReference type="ARBA" id="ARBA00022801"/>
    </source>
</evidence>
<feature type="domain" description="Reverse transcriptase RNase H-like" evidence="7">
    <location>
        <begin position="217"/>
        <end position="320"/>
    </location>
</feature>
<dbReference type="GO" id="GO:0004519">
    <property type="term" value="F:endonuclease activity"/>
    <property type="evidence" value="ECO:0007669"/>
    <property type="project" value="UniProtKB-KW"/>
</dbReference>
<proteinExistence type="predicted"/>
<sequence length="383" mass="43452">MESRSAAPSNLSQGTSYHPQGETEQVELFVTEIPCQVLLGRDLLKVFALVFDISGNSYWSEKQDPKIKFPLVLVECYGGGLVKELKVRNKEHGMREPSSTEHVHTPGGVVSGKIEGFQDQIQFFGFIVDGNGIKVDPSKCDAVRDYLPPTSRKVLDKFLGLTGWCANFVENYATVVEPLNRLRRKGVKWEWSEECQKAFIRVKKEVTKAISLTIPYFGRPFELHTDASGVGLGAALLQRSSSGEQKVVSSASRAFSSAEPNYSVTELECLAVVWAFEKWRPYLECSHTTVFTDHQALVWLLRNSALKGKLARWALKLEEFVYTVHYIDQVPRILFQMLFLDLPFLQYSMTRLFVSTLNVKGIHRKRFFRFNVRFVKNGTTGYA</sequence>
<keyword evidence="1" id="KW-0808">Transferase</keyword>
<dbReference type="InterPro" id="IPR043502">
    <property type="entry name" value="DNA/RNA_pol_sf"/>
</dbReference>
<dbReference type="FunFam" id="3.30.70.270:FF:000020">
    <property type="entry name" value="Transposon Tf2-6 polyprotein-like Protein"/>
    <property type="match status" value="1"/>
</dbReference>
<dbReference type="GO" id="GO:0008233">
    <property type="term" value="F:peptidase activity"/>
    <property type="evidence" value="ECO:0007669"/>
    <property type="project" value="UniProtKB-KW"/>
</dbReference>